<evidence type="ECO:0000313" key="4">
    <source>
        <dbReference type="Proteomes" id="UP000674179"/>
    </source>
</evidence>
<accession>A0A836H8E0</accession>
<feature type="compositionally biased region" description="Polar residues" evidence="2">
    <location>
        <begin position="258"/>
        <end position="281"/>
    </location>
</feature>
<keyword evidence="1" id="KW-0175">Coiled coil</keyword>
<feature type="coiled-coil region" evidence="1">
    <location>
        <begin position="47"/>
        <end position="113"/>
    </location>
</feature>
<name>A0A836H8E0_LEIEN</name>
<organism evidence="3 4">
    <name type="scientific">Leishmania enriettii</name>
    <dbReference type="NCBI Taxonomy" id="5663"/>
    <lineage>
        <taxon>Eukaryota</taxon>
        <taxon>Discoba</taxon>
        <taxon>Euglenozoa</taxon>
        <taxon>Kinetoplastea</taxon>
        <taxon>Metakinetoplastina</taxon>
        <taxon>Trypanosomatida</taxon>
        <taxon>Trypanosomatidae</taxon>
        <taxon>Leishmaniinae</taxon>
        <taxon>Leishmania</taxon>
    </lineage>
</organism>
<feature type="region of interest" description="Disordered" evidence="2">
    <location>
        <begin position="258"/>
        <end position="319"/>
    </location>
</feature>
<proteinExistence type="predicted"/>
<dbReference type="EMBL" id="JAFHKP010000026">
    <property type="protein sequence ID" value="KAG5476853.1"/>
    <property type="molecule type" value="Genomic_DNA"/>
</dbReference>
<dbReference type="AlphaFoldDB" id="A0A836H8E0"/>
<evidence type="ECO:0000313" key="3">
    <source>
        <dbReference type="EMBL" id="KAG5476853.1"/>
    </source>
</evidence>
<dbReference type="RefSeq" id="XP_067692319.1">
    <property type="nucleotide sequence ID" value="XM_067835753.1"/>
</dbReference>
<protein>
    <recommendedName>
        <fullName evidence="5">Ubiquitin-like domain-containing protein</fullName>
    </recommendedName>
</protein>
<dbReference type="Proteomes" id="UP000674179">
    <property type="component" value="Chromosome 26"/>
</dbReference>
<evidence type="ECO:0000256" key="1">
    <source>
        <dbReference type="SAM" id="Coils"/>
    </source>
</evidence>
<dbReference type="KEGG" id="lenr:94171263"/>
<gene>
    <name evidence="3" type="ORF">CUR178_04039</name>
</gene>
<evidence type="ECO:0008006" key="5">
    <source>
        <dbReference type="Google" id="ProtNLM"/>
    </source>
</evidence>
<dbReference type="GeneID" id="94171263"/>
<sequence length="384" mass="42343">MLRRVVAHAVAPLALYRHLTVSADVREGLTKPLSSLKEECKGQNLDLADMAEAMKGATHRLQDALQKSAVADKQFKGKMTTLSASLKAYNTRLANLQNETRSIQAEVDAVMRLLWGTERPEGANFASPPAEKVPNATENFEVEPPPIARALGEEAPSALPKSAPPTRNVERVEGERVETMATGTSSPADGSDKGEIEVETIDIDIEPAAQDDAVETMKVTDITKELYERGINFSDCMDARTLRQRYRDVLSGKIATTVNQSSSSASKGVTEPLTPNSSQPRMPQRASPPQHEYQYQHQQQHSSSNHTGSGITSDPYPNAHRKMVDPMKFVYQIKQELAQEKGIDASLVDLWSGKMKLDDNKRLYDYPSIQSYPIEVRQKGDVPA</sequence>
<feature type="compositionally biased region" description="Low complexity" evidence="2">
    <location>
        <begin position="287"/>
        <end position="306"/>
    </location>
</feature>
<dbReference type="OrthoDB" id="271092at2759"/>
<keyword evidence="4" id="KW-1185">Reference proteome</keyword>
<comment type="caution">
    <text evidence="3">The sequence shown here is derived from an EMBL/GenBank/DDBJ whole genome shotgun (WGS) entry which is preliminary data.</text>
</comment>
<reference evidence="3 4" key="1">
    <citation type="submission" date="2021-02" db="EMBL/GenBank/DDBJ databases">
        <title>Leishmania (Mundinia) enrietti genome sequencing and assembly.</title>
        <authorList>
            <person name="Almutairi H."/>
            <person name="Gatherer D."/>
        </authorList>
    </citation>
    <scope>NUCLEOTIDE SEQUENCE [LARGE SCALE GENOMIC DNA]</scope>
    <source>
        <strain evidence="3">CUR178</strain>
    </source>
</reference>
<evidence type="ECO:0000256" key="2">
    <source>
        <dbReference type="SAM" id="MobiDB-lite"/>
    </source>
</evidence>